<evidence type="ECO:0000313" key="2">
    <source>
        <dbReference type="EMBL" id="KAK0445553.1"/>
    </source>
</evidence>
<proteinExistence type="predicted"/>
<evidence type="ECO:0000256" key="1">
    <source>
        <dbReference type="SAM" id="MobiDB-lite"/>
    </source>
</evidence>
<sequence length="142" mass="15789">MGAGGPARRSSDNVEWKKMVEQAISQIRPSYRVSQSHETFLFVGEAASLRKDAYRKEMEAVTGRLARAKEVTSNSEAATAFPNGSWHSGKLEKCLRRSQGHAEPSPAKENQPGVAFARKQQRFDPKYVDDAPVRSKNDVDKP</sequence>
<keyword evidence="3" id="KW-1185">Reference proteome</keyword>
<dbReference type="AlphaFoldDB" id="A0AA39JMV1"/>
<reference evidence="2" key="1">
    <citation type="submission" date="2023-06" db="EMBL/GenBank/DDBJ databases">
        <authorList>
            <consortium name="Lawrence Berkeley National Laboratory"/>
            <person name="Ahrendt S."/>
            <person name="Sahu N."/>
            <person name="Indic B."/>
            <person name="Wong-Bajracharya J."/>
            <person name="Merenyi Z."/>
            <person name="Ke H.-M."/>
            <person name="Monk M."/>
            <person name="Kocsube S."/>
            <person name="Drula E."/>
            <person name="Lipzen A."/>
            <person name="Balint B."/>
            <person name="Henrissat B."/>
            <person name="Andreopoulos B."/>
            <person name="Martin F.M."/>
            <person name="Harder C.B."/>
            <person name="Rigling D."/>
            <person name="Ford K.L."/>
            <person name="Foster G.D."/>
            <person name="Pangilinan J."/>
            <person name="Papanicolaou A."/>
            <person name="Barry K."/>
            <person name="LaButti K."/>
            <person name="Viragh M."/>
            <person name="Koriabine M."/>
            <person name="Yan M."/>
            <person name="Riley R."/>
            <person name="Champramary S."/>
            <person name="Plett K.L."/>
            <person name="Tsai I.J."/>
            <person name="Slot J."/>
            <person name="Sipos G."/>
            <person name="Plett J."/>
            <person name="Nagy L.G."/>
            <person name="Grigoriev I.V."/>
        </authorList>
    </citation>
    <scope>NUCLEOTIDE SEQUENCE</scope>
    <source>
        <strain evidence="2">FPL87.14</strain>
    </source>
</reference>
<accession>A0AA39JMV1</accession>
<evidence type="ECO:0000313" key="3">
    <source>
        <dbReference type="Proteomes" id="UP001175226"/>
    </source>
</evidence>
<comment type="caution">
    <text evidence="2">The sequence shown here is derived from an EMBL/GenBank/DDBJ whole genome shotgun (WGS) entry which is preliminary data.</text>
</comment>
<dbReference type="Proteomes" id="UP001175226">
    <property type="component" value="Unassembled WGS sequence"/>
</dbReference>
<feature type="compositionally biased region" description="Basic and acidic residues" evidence="1">
    <location>
        <begin position="121"/>
        <end position="142"/>
    </location>
</feature>
<protein>
    <submittedName>
        <fullName evidence="2">Uncharacterized protein</fullName>
    </submittedName>
</protein>
<name>A0AA39JMV1_9AGAR</name>
<organism evidence="2 3">
    <name type="scientific">Armillaria borealis</name>
    <dbReference type="NCBI Taxonomy" id="47425"/>
    <lineage>
        <taxon>Eukaryota</taxon>
        <taxon>Fungi</taxon>
        <taxon>Dikarya</taxon>
        <taxon>Basidiomycota</taxon>
        <taxon>Agaricomycotina</taxon>
        <taxon>Agaricomycetes</taxon>
        <taxon>Agaricomycetidae</taxon>
        <taxon>Agaricales</taxon>
        <taxon>Marasmiineae</taxon>
        <taxon>Physalacriaceae</taxon>
        <taxon>Armillaria</taxon>
    </lineage>
</organism>
<gene>
    <name evidence="2" type="ORF">EV421DRAFT_1734742</name>
</gene>
<dbReference type="EMBL" id="JAUEPT010000016">
    <property type="protein sequence ID" value="KAK0445553.1"/>
    <property type="molecule type" value="Genomic_DNA"/>
</dbReference>
<feature type="region of interest" description="Disordered" evidence="1">
    <location>
        <begin position="75"/>
        <end position="142"/>
    </location>
</feature>